<dbReference type="RefSeq" id="WP_167855086.1">
    <property type="nucleotide sequence ID" value="NZ_SRKZ01000001.1"/>
</dbReference>
<gene>
    <name evidence="2" type="ORF">EU557_04735</name>
</gene>
<dbReference type="AlphaFoldDB" id="A0A4Z0MUD8"/>
<dbReference type="EMBL" id="SRKZ01000001">
    <property type="protein sequence ID" value="TGD83089.1"/>
    <property type="molecule type" value="Genomic_DNA"/>
</dbReference>
<dbReference type="PROSITE" id="PS51257">
    <property type="entry name" value="PROKAR_LIPOPROTEIN"/>
    <property type="match status" value="1"/>
</dbReference>
<dbReference type="Proteomes" id="UP000298284">
    <property type="component" value="Unassembled WGS sequence"/>
</dbReference>
<sequence length="317" mass="34559">MLKRYCCILLLAFTACVGTRPATGLRVAAGYCDPPTPYRYDSAFVPVRDFEAALTPALLARYPQRTLQTANAVGILPLLQQLVALENQKRQHSPLTEEVALLDLRQRILAQIALVSTSIASVAAELDCEGERADQIATYLRTQDDRRTQRLNVLSISIGASSGIGTTVLDNKAAQYTLGIGGGLLSAGLGLLTLTGGHSVEFMHPRNLLTDVWREQPTSVLFPPSVWYMLITPAFSNSGKQSIAYNTRKRWEHYGELTQPEAQAGQELATLLFGSGGQYTAEQLVIRADMLNELQSAVYLLNQEMQGLLAALNIPAP</sequence>
<accession>A0A4Z0MUD8</accession>
<keyword evidence="3" id="KW-1185">Reference proteome</keyword>
<keyword evidence="1" id="KW-0732">Signal</keyword>
<evidence type="ECO:0000256" key="1">
    <source>
        <dbReference type="SAM" id="SignalP"/>
    </source>
</evidence>
<name>A0A4Z0MUD8_9BACT</name>
<feature type="chain" id="PRO_5021283072" evidence="1">
    <location>
        <begin position="23"/>
        <end position="317"/>
    </location>
</feature>
<organism evidence="2 3">
    <name type="scientific">Hymenobacter wooponensis</name>
    <dbReference type="NCBI Taxonomy" id="1525360"/>
    <lineage>
        <taxon>Bacteria</taxon>
        <taxon>Pseudomonadati</taxon>
        <taxon>Bacteroidota</taxon>
        <taxon>Cytophagia</taxon>
        <taxon>Cytophagales</taxon>
        <taxon>Hymenobacteraceae</taxon>
        <taxon>Hymenobacter</taxon>
    </lineage>
</organism>
<comment type="caution">
    <text evidence="2">The sequence shown here is derived from an EMBL/GenBank/DDBJ whole genome shotgun (WGS) entry which is preliminary data.</text>
</comment>
<proteinExistence type="predicted"/>
<evidence type="ECO:0000313" key="3">
    <source>
        <dbReference type="Proteomes" id="UP000298284"/>
    </source>
</evidence>
<evidence type="ECO:0000313" key="2">
    <source>
        <dbReference type="EMBL" id="TGD83089.1"/>
    </source>
</evidence>
<feature type="signal peptide" evidence="1">
    <location>
        <begin position="1"/>
        <end position="22"/>
    </location>
</feature>
<protein>
    <submittedName>
        <fullName evidence="2">Uncharacterized protein</fullName>
    </submittedName>
</protein>
<reference evidence="2 3" key="1">
    <citation type="submission" date="2019-04" db="EMBL/GenBank/DDBJ databases">
        <authorList>
            <person name="Feng G."/>
            <person name="Zhang J."/>
            <person name="Zhu H."/>
        </authorList>
    </citation>
    <scope>NUCLEOTIDE SEQUENCE [LARGE SCALE GENOMIC DNA]</scope>
    <source>
        <strain evidence="2 3">JCM 19491</strain>
    </source>
</reference>